<proteinExistence type="predicted"/>
<sequence length="317" mass="32427">MARIAAIPVRHGRAVLVAGLVAGVALPDLAFAMKGWIAELVACLLFIAALRVGPRQAFGALADIRASFGLTLLYQVGFPAAAILAFALIGCNGPLATGLVLMMAASSISGSPNLTVLTGNDPAPALRLLVLGTALLPLTIIPVFWLAPALGDAGAVIGSAARLLVIIGAAAGLAFLIRGFVLKHPSPAAIGVIDGVSAIAMAVVVVGLMSAVGPAIREEPARLLLTLSVAFAGNFGLQLLMVLALRRRIADKTVAPLAIVAGNRNIALFLTALPVSVTDPLLLFIGCYQVPMYLTPILLGWLYKPRPAPGATPDSPP</sequence>
<evidence type="ECO:0008006" key="4">
    <source>
        <dbReference type="Google" id="ProtNLM"/>
    </source>
</evidence>
<feature type="transmembrane region" description="Helical" evidence="1">
    <location>
        <begin position="66"/>
        <end position="89"/>
    </location>
</feature>
<evidence type="ECO:0000313" key="2">
    <source>
        <dbReference type="EMBL" id="APH74438.1"/>
    </source>
</evidence>
<feature type="transmembrane region" description="Helical" evidence="1">
    <location>
        <begin position="189"/>
        <end position="211"/>
    </location>
</feature>
<dbReference type="EMBL" id="CP018171">
    <property type="protein sequence ID" value="APH74438.1"/>
    <property type="molecule type" value="Genomic_DNA"/>
</dbReference>
<gene>
    <name evidence="2" type="ORF">BSQ44_06010</name>
</gene>
<dbReference type="Gene3D" id="1.20.1530.20">
    <property type="match status" value="1"/>
</dbReference>
<dbReference type="OrthoDB" id="8477735at2"/>
<accession>A0A1L3SYH2</accession>
<feature type="transmembrane region" description="Helical" evidence="1">
    <location>
        <begin position="12"/>
        <end position="30"/>
    </location>
</feature>
<evidence type="ECO:0000313" key="3">
    <source>
        <dbReference type="Proteomes" id="UP000182840"/>
    </source>
</evidence>
<keyword evidence="3" id="KW-1185">Reference proteome</keyword>
<dbReference type="STRING" id="1670800.BSQ44_06010"/>
<dbReference type="AlphaFoldDB" id="A0A1L3SYH2"/>
<protein>
    <recommendedName>
        <fullName evidence="4">Bile acid:sodium symporter</fullName>
    </recommendedName>
</protein>
<feature type="transmembrane region" description="Helical" evidence="1">
    <location>
        <begin position="223"/>
        <end position="245"/>
    </location>
</feature>
<feature type="transmembrane region" description="Helical" evidence="1">
    <location>
        <begin position="128"/>
        <end position="147"/>
    </location>
</feature>
<keyword evidence="1" id="KW-0812">Transmembrane</keyword>
<keyword evidence="1" id="KW-0472">Membrane</keyword>
<dbReference type="InterPro" id="IPR038770">
    <property type="entry name" value="Na+/solute_symporter_sf"/>
</dbReference>
<keyword evidence="1" id="KW-1133">Transmembrane helix</keyword>
<dbReference type="KEGG" id="meso:BSQ44_06010"/>
<feature type="transmembrane region" description="Helical" evidence="1">
    <location>
        <begin position="95"/>
        <end position="116"/>
    </location>
</feature>
<reference evidence="3" key="1">
    <citation type="submission" date="2016-11" db="EMBL/GenBank/DDBJ databases">
        <title>Mesorhizobium oceanicum sp. nov., isolated from deep seawater in South China Sea.</title>
        <authorList>
            <person name="Fu G.-Y."/>
        </authorList>
    </citation>
    <scope>NUCLEOTIDE SEQUENCE [LARGE SCALE GENOMIC DNA]</scope>
    <source>
        <strain evidence="3">B7</strain>
    </source>
</reference>
<evidence type="ECO:0000256" key="1">
    <source>
        <dbReference type="SAM" id="Phobius"/>
    </source>
</evidence>
<dbReference type="Proteomes" id="UP000182840">
    <property type="component" value="Chromosome"/>
</dbReference>
<feature type="transmembrane region" description="Helical" evidence="1">
    <location>
        <begin position="36"/>
        <end position="54"/>
    </location>
</feature>
<feature type="transmembrane region" description="Helical" evidence="1">
    <location>
        <begin position="153"/>
        <end position="177"/>
    </location>
</feature>
<name>A0A1L3SYH2_9HYPH</name>
<organism evidence="2 3">
    <name type="scientific">Aquibium oceanicum</name>
    <dbReference type="NCBI Taxonomy" id="1670800"/>
    <lineage>
        <taxon>Bacteria</taxon>
        <taxon>Pseudomonadati</taxon>
        <taxon>Pseudomonadota</taxon>
        <taxon>Alphaproteobacteria</taxon>
        <taxon>Hyphomicrobiales</taxon>
        <taxon>Phyllobacteriaceae</taxon>
        <taxon>Aquibium</taxon>
    </lineage>
</organism>